<keyword evidence="3" id="KW-0547">Nucleotide-binding</keyword>
<dbReference type="GO" id="GO:0005524">
    <property type="term" value="F:ATP binding"/>
    <property type="evidence" value="ECO:0007669"/>
    <property type="project" value="UniProtKB-KW"/>
</dbReference>
<feature type="domain" description="Carbohydrate kinase PfkB" evidence="6">
    <location>
        <begin position="8"/>
        <end position="186"/>
    </location>
</feature>
<dbReference type="GO" id="GO:0005829">
    <property type="term" value="C:cytosol"/>
    <property type="evidence" value="ECO:0007669"/>
    <property type="project" value="TreeGrafter"/>
</dbReference>
<name>K1UEU4_9ZZZZ</name>
<dbReference type="InterPro" id="IPR011611">
    <property type="entry name" value="PfkB_dom"/>
</dbReference>
<sequence>MVYTVTLNPALDYVMKLKALRTDDINRTDGEEIYYGGKGINVSVILTQLGIPNTALGFLGGFTGKKLEEMLKNDNISCDFNYLKNGDTRINVKIKADKEIDLNACGPEITKEDMQSFLKKLDGIKSGDYLILAGSIPNTLPDDIYEQILERVGDRNINCVVDATGDLLKNVLKYKPFLIKPNHHEL</sequence>
<evidence type="ECO:0000256" key="1">
    <source>
        <dbReference type="ARBA" id="ARBA00010688"/>
    </source>
</evidence>
<keyword evidence="4 7" id="KW-0418">Kinase</keyword>
<dbReference type="SUPFAM" id="SSF53613">
    <property type="entry name" value="Ribokinase-like"/>
    <property type="match status" value="1"/>
</dbReference>
<dbReference type="GO" id="GO:0008443">
    <property type="term" value="F:phosphofructokinase activity"/>
    <property type="evidence" value="ECO:0007669"/>
    <property type="project" value="TreeGrafter"/>
</dbReference>
<reference evidence="7" key="1">
    <citation type="journal article" date="2013" name="Environ. Microbiol.">
        <title>Microbiota from the distal guts of lean and obese adolescents exhibit partial functional redundancy besides clear differences in community structure.</title>
        <authorList>
            <person name="Ferrer M."/>
            <person name="Ruiz A."/>
            <person name="Lanza F."/>
            <person name="Haange S.B."/>
            <person name="Oberbach A."/>
            <person name="Till H."/>
            <person name="Bargiela R."/>
            <person name="Campoy C."/>
            <person name="Segura M.T."/>
            <person name="Richter M."/>
            <person name="von Bergen M."/>
            <person name="Seifert J."/>
            <person name="Suarez A."/>
        </authorList>
    </citation>
    <scope>NUCLEOTIDE SEQUENCE</scope>
</reference>
<evidence type="ECO:0000256" key="5">
    <source>
        <dbReference type="ARBA" id="ARBA00022840"/>
    </source>
</evidence>
<evidence type="ECO:0000256" key="4">
    <source>
        <dbReference type="ARBA" id="ARBA00022777"/>
    </source>
</evidence>
<keyword evidence="5" id="KW-0067">ATP-binding</keyword>
<feature type="non-terminal residue" evidence="7">
    <location>
        <position position="186"/>
    </location>
</feature>
<proteinExistence type="inferred from homology"/>
<dbReference type="InterPro" id="IPR029056">
    <property type="entry name" value="Ribokinase-like"/>
</dbReference>
<dbReference type="InterPro" id="IPR002173">
    <property type="entry name" value="Carboh/pur_kinase_PfkB_CS"/>
</dbReference>
<protein>
    <submittedName>
        <fullName evidence="7">Fructose-1-phosphate kinase</fullName>
    </submittedName>
</protein>
<dbReference type="CDD" id="cd01164">
    <property type="entry name" value="FruK_PfkB_like"/>
    <property type="match status" value="1"/>
</dbReference>
<accession>K1UEU4</accession>
<comment type="caution">
    <text evidence="7">The sequence shown here is derived from an EMBL/GenBank/DDBJ whole genome shotgun (WGS) entry which is preliminary data.</text>
</comment>
<comment type="similarity">
    <text evidence="1">Belongs to the carbohydrate kinase PfkB family.</text>
</comment>
<dbReference type="AlphaFoldDB" id="K1UEU4"/>
<dbReference type="EMBL" id="AJWY01002254">
    <property type="protein sequence ID" value="EKC78514.1"/>
    <property type="molecule type" value="Genomic_DNA"/>
</dbReference>
<gene>
    <name evidence="7" type="ORF">LEA_03403</name>
</gene>
<evidence type="ECO:0000256" key="3">
    <source>
        <dbReference type="ARBA" id="ARBA00022741"/>
    </source>
</evidence>
<dbReference type="PANTHER" id="PTHR46566">
    <property type="entry name" value="1-PHOSPHOFRUCTOKINASE-RELATED"/>
    <property type="match status" value="1"/>
</dbReference>
<evidence type="ECO:0000313" key="7">
    <source>
        <dbReference type="EMBL" id="EKC78514.1"/>
    </source>
</evidence>
<dbReference type="Gene3D" id="3.40.1190.20">
    <property type="match status" value="1"/>
</dbReference>
<dbReference type="Pfam" id="PF00294">
    <property type="entry name" value="PfkB"/>
    <property type="match status" value="1"/>
</dbReference>
<evidence type="ECO:0000256" key="2">
    <source>
        <dbReference type="ARBA" id="ARBA00022679"/>
    </source>
</evidence>
<keyword evidence="2" id="KW-0808">Transferase</keyword>
<organism evidence="7">
    <name type="scientific">human gut metagenome</name>
    <dbReference type="NCBI Taxonomy" id="408170"/>
    <lineage>
        <taxon>unclassified sequences</taxon>
        <taxon>metagenomes</taxon>
        <taxon>organismal metagenomes</taxon>
    </lineage>
</organism>
<dbReference type="PANTHER" id="PTHR46566:SF1">
    <property type="entry name" value="1-PHOSPHOFRUCTOKINASE"/>
    <property type="match status" value="1"/>
</dbReference>
<dbReference type="PROSITE" id="PS00583">
    <property type="entry name" value="PFKB_KINASES_1"/>
    <property type="match status" value="1"/>
</dbReference>
<evidence type="ECO:0000259" key="6">
    <source>
        <dbReference type="Pfam" id="PF00294"/>
    </source>
</evidence>
<dbReference type="InterPro" id="IPR017583">
    <property type="entry name" value="Tagatose/fructose_Pkinase"/>
</dbReference>